<dbReference type="EMBL" id="AZHB01000018">
    <property type="protein sequence ID" value="OAA58319.1"/>
    <property type="molecule type" value="Genomic_DNA"/>
</dbReference>
<dbReference type="OrthoDB" id="4868340at2759"/>
<sequence>MRISVAIAGAATLGSTVVSAQKEANAIGIPAPQDLLNLVGNNVAFDACHKIDTSADGLIWPCASVLRTRVQKCPRTVANPAEQKAQRDCLCAEPSSYVADEAACAECKFQNGLQPQVQKKYWEAFFKEVQTGYCDNKEETRSYEKFFDDLRNKMGDPPAGGSINQHPGKVIDPTVYYKDAGFEVPKVQGPGKFTPAAAAGEDAVKNVTAPAVAAEEPAGHVQVPVFVAIEMPANDTKPATSTVSTTSRPPFQNGTAIVSGKPSTLTTLTSTTSVLSATPIAPTPAVPAAPGAGSDGVTIVINGKVCKIVVVYVTVGCSPAQGSSGSSITINFDNKGVDTQQPVYVIGSNKQFEEIKEALPDAGKDVNLADEVNQIVGGEGKPVVVAPSKPSGNGEQQRLPPPMQESVKVPSSGNKPSTGKPATGNNGRPGAQPAQNAEQEDESKPAAPGAPGSSGDNSNKPAAPAPGAPGQDGSKTPAQNGNNGSSAPSKPAETCPPCPTTAATARPDAKDICKKKSDKETECLGKGDVATIQACLCSGKGFEDNRFFDDAIICARRSGSNPAQGEFEAQIFFEVKFRYCEKKSVPKFGDAYAQVDAEWREARQPRKELS</sequence>
<name>A0A167R6L7_CORFA</name>
<dbReference type="GeneID" id="30023150"/>
<feature type="compositionally biased region" description="Basic and acidic residues" evidence="1">
    <location>
        <begin position="507"/>
        <end position="520"/>
    </location>
</feature>
<gene>
    <name evidence="2" type="ORF">ISF_06858</name>
</gene>
<dbReference type="RefSeq" id="XP_018702502.1">
    <property type="nucleotide sequence ID" value="XM_018850462.1"/>
</dbReference>
<organism evidence="2 3">
    <name type="scientific">Cordyceps fumosorosea (strain ARSEF 2679)</name>
    <name type="common">Isaria fumosorosea</name>
    <dbReference type="NCBI Taxonomy" id="1081104"/>
    <lineage>
        <taxon>Eukaryota</taxon>
        <taxon>Fungi</taxon>
        <taxon>Dikarya</taxon>
        <taxon>Ascomycota</taxon>
        <taxon>Pezizomycotina</taxon>
        <taxon>Sordariomycetes</taxon>
        <taxon>Hypocreomycetidae</taxon>
        <taxon>Hypocreales</taxon>
        <taxon>Cordycipitaceae</taxon>
        <taxon>Cordyceps</taxon>
    </lineage>
</organism>
<keyword evidence="3" id="KW-1185">Reference proteome</keyword>
<dbReference type="Proteomes" id="UP000076744">
    <property type="component" value="Unassembled WGS sequence"/>
</dbReference>
<feature type="region of interest" description="Disordered" evidence="1">
    <location>
        <begin position="379"/>
        <end position="520"/>
    </location>
</feature>
<dbReference type="AlphaFoldDB" id="A0A167R6L7"/>
<reference evidence="2 3" key="1">
    <citation type="journal article" date="2016" name="Genome Biol. Evol.">
        <title>Divergent and convergent evolution of fungal pathogenicity.</title>
        <authorList>
            <person name="Shang Y."/>
            <person name="Xiao G."/>
            <person name="Zheng P."/>
            <person name="Cen K."/>
            <person name="Zhan S."/>
            <person name="Wang C."/>
        </authorList>
    </citation>
    <scope>NUCLEOTIDE SEQUENCE [LARGE SCALE GENOMIC DNA]</scope>
    <source>
        <strain evidence="2 3">ARSEF 2679</strain>
    </source>
</reference>
<proteinExistence type="predicted"/>
<dbReference type="STRING" id="1081104.A0A167R6L7"/>
<evidence type="ECO:0000256" key="1">
    <source>
        <dbReference type="SAM" id="MobiDB-lite"/>
    </source>
</evidence>
<accession>A0A167R6L7</accession>
<comment type="caution">
    <text evidence="2">The sequence shown here is derived from an EMBL/GenBank/DDBJ whole genome shotgun (WGS) entry which is preliminary data.</text>
</comment>
<evidence type="ECO:0000313" key="2">
    <source>
        <dbReference type="EMBL" id="OAA58319.1"/>
    </source>
</evidence>
<feature type="compositionally biased region" description="Polar residues" evidence="1">
    <location>
        <begin position="473"/>
        <end position="488"/>
    </location>
</feature>
<protein>
    <submittedName>
        <fullName evidence="2">Uncharacterized protein</fullName>
    </submittedName>
</protein>
<evidence type="ECO:0000313" key="3">
    <source>
        <dbReference type="Proteomes" id="UP000076744"/>
    </source>
</evidence>